<comment type="subcellular location">
    <subcellularLocation>
        <location evidence="1">Membrane</location>
        <topology evidence="1">Multi-pass membrane protein</topology>
    </subcellularLocation>
</comment>
<dbReference type="Proteomes" id="UP000053599">
    <property type="component" value="Unassembled WGS sequence"/>
</dbReference>
<feature type="transmembrane region" description="Helical" evidence="6">
    <location>
        <begin position="504"/>
        <end position="526"/>
    </location>
</feature>
<dbReference type="OrthoDB" id="10021397at2759"/>
<feature type="compositionally biased region" description="Basic and acidic residues" evidence="5">
    <location>
        <begin position="560"/>
        <end position="570"/>
    </location>
</feature>
<feature type="transmembrane region" description="Helical" evidence="6">
    <location>
        <begin position="133"/>
        <end position="155"/>
    </location>
</feature>
<feature type="transmembrane region" description="Helical" evidence="6">
    <location>
        <begin position="270"/>
        <end position="290"/>
    </location>
</feature>
<dbReference type="SUPFAM" id="SSF103473">
    <property type="entry name" value="MFS general substrate transporter"/>
    <property type="match status" value="2"/>
</dbReference>
<accession>A0A0D1VS73</accession>
<feature type="transmembrane region" description="Helical" evidence="6">
    <location>
        <begin position="40"/>
        <end position="66"/>
    </location>
</feature>
<dbReference type="PROSITE" id="PS50850">
    <property type="entry name" value="MFS"/>
    <property type="match status" value="1"/>
</dbReference>
<dbReference type="CDD" id="cd17502">
    <property type="entry name" value="MFS_Azr1_MDR_like"/>
    <property type="match status" value="1"/>
</dbReference>
<dbReference type="InterPro" id="IPR036259">
    <property type="entry name" value="MFS_trans_sf"/>
</dbReference>
<dbReference type="Pfam" id="PF07690">
    <property type="entry name" value="MFS_1"/>
    <property type="match status" value="1"/>
</dbReference>
<sequence length="570" mass="61043">MSPTDSVPPAREASAEPQPPKEDEEYADAEKNFKPTSLKFWLIIIGMYISIFLVALDRIIIATAIPSITDEFHSIEDIGWYGSAYMLTAAIFNPLSGRIYQLYPTKWVFLGSLVIFEVGSALCGAAPSSSAFIAGRAIAGMGAAGIFSGGIMILIPLVPLRRRPTFTAVFGMVFGVSSVLGPLIGGTFTDDSNLTWRWCFYINLPLGGFTIFAILLFLHIESPPREKLSIFGQAKRLDPLGLLFFIPSMVCLILALQWGGTTYSWSAPKIIGLLVTFAVTFVAFLVVEALTPKTAMAPTRVVLNRSVGSSFVFMLLISGSMMTVIYYLTVWFQAAQGKSAEQAGIRTIALVVSFVLFGIVGAVFTEKVGYYVPPMLAAAPLCAAGAGMLSTLTPSAGANHWLGYQILYGFGIGAGFQTSTMAPQKVLPRADVPLGMALTFFMQQLGGSIFIAISQNIFSNQLVDSLSGIAGLDAQVIINTGATALRRTVPASQLVTVVNAYSYALTRVFILAAALGAALIIPALAVEWKSIKTKKTTASKDAEGDVESAQEQGQALETGARIEHEKEAER</sequence>
<dbReference type="InterPro" id="IPR011701">
    <property type="entry name" value="MFS"/>
</dbReference>
<feature type="transmembrane region" description="Helical" evidence="6">
    <location>
        <begin position="107"/>
        <end position="127"/>
    </location>
</feature>
<reference evidence="8 9" key="1">
    <citation type="submission" date="2015-01" db="EMBL/GenBank/DDBJ databases">
        <title>The Genome Sequence of Exophiala sideris CBS121828.</title>
        <authorList>
            <consortium name="The Broad Institute Genomics Platform"/>
            <person name="Cuomo C."/>
            <person name="de Hoog S."/>
            <person name="Gorbushina A."/>
            <person name="Stielow B."/>
            <person name="Teixiera M."/>
            <person name="Abouelleil A."/>
            <person name="Chapman S.B."/>
            <person name="Priest M."/>
            <person name="Young S.K."/>
            <person name="Wortman J."/>
            <person name="Nusbaum C."/>
            <person name="Birren B."/>
        </authorList>
    </citation>
    <scope>NUCLEOTIDE SEQUENCE [LARGE SCALE GENOMIC DNA]</scope>
    <source>
        <strain evidence="8 9">CBS 121828</strain>
    </source>
</reference>
<feature type="transmembrane region" description="Helical" evidence="6">
    <location>
        <begin position="311"/>
        <end position="332"/>
    </location>
</feature>
<evidence type="ECO:0000256" key="3">
    <source>
        <dbReference type="ARBA" id="ARBA00022989"/>
    </source>
</evidence>
<feature type="transmembrane region" description="Helical" evidence="6">
    <location>
        <begin position="401"/>
        <end position="422"/>
    </location>
</feature>
<dbReference type="PANTHER" id="PTHR23501:SF201">
    <property type="entry name" value="MFS AFLATOXIN EFFLUX PUMP"/>
    <property type="match status" value="1"/>
</dbReference>
<evidence type="ECO:0000313" key="8">
    <source>
        <dbReference type="EMBL" id="KIV78950.1"/>
    </source>
</evidence>
<evidence type="ECO:0000256" key="2">
    <source>
        <dbReference type="ARBA" id="ARBA00022692"/>
    </source>
</evidence>
<feature type="transmembrane region" description="Helical" evidence="6">
    <location>
        <begin position="200"/>
        <end position="220"/>
    </location>
</feature>
<evidence type="ECO:0000313" key="9">
    <source>
        <dbReference type="Proteomes" id="UP000053599"/>
    </source>
</evidence>
<dbReference type="GO" id="GO:0005886">
    <property type="term" value="C:plasma membrane"/>
    <property type="evidence" value="ECO:0007669"/>
    <property type="project" value="TreeGrafter"/>
</dbReference>
<dbReference type="GO" id="GO:0022857">
    <property type="term" value="F:transmembrane transporter activity"/>
    <property type="evidence" value="ECO:0007669"/>
    <property type="project" value="InterPro"/>
</dbReference>
<evidence type="ECO:0000256" key="1">
    <source>
        <dbReference type="ARBA" id="ARBA00004141"/>
    </source>
</evidence>
<feature type="transmembrane region" description="Helical" evidence="6">
    <location>
        <begin position="78"/>
        <end position="95"/>
    </location>
</feature>
<dbReference type="EMBL" id="KN846953">
    <property type="protein sequence ID" value="KIV78950.1"/>
    <property type="molecule type" value="Genomic_DNA"/>
</dbReference>
<dbReference type="Gene3D" id="1.20.1250.20">
    <property type="entry name" value="MFS general substrate transporter like domains"/>
    <property type="match status" value="2"/>
</dbReference>
<evidence type="ECO:0000256" key="4">
    <source>
        <dbReference type="ARBA" id="ARBA00023136"/>
    </source>
</evidence>
<dbReference type="HOGENOM" id="CLU_000960_22_1_1"/>
<name>A0A0D1VS73_9EURO</name>
<feature type="transmembrane region" description="Helical" evidence="6">
    <location>
        <begin position="434"/>
        <end position="458"/>
    </location>
</feature>
<feature type="transmembrane region" description="Helical" evidence="6">
    <location>
        <begin position="240"/>
        <end position="258"/>
    </location>
</feature>
<keyword evidence="2 6" id="KW-0812">Transmembrane</keyword>
<feature type="transmembrane region" description="Helical" evidence="6">
    <location>
        <begin position="344"/>
        <end position="364"/>
    </location>
</feature>
<protein>
    <recommendedName>
        <fullName evidence="7">Major facilitator superfamily (MFS) profile domain-containing protein</fullName>
    </recommendedName>
</protein>
<dbReference type="FunFam" id="1.20.1720.10:FF:000012">
    <property type="entry name" value="MFS toxin efflux pump (AflT)"/>
    <property type="match status" value="1"/>
</dbReference>
<organism evidence="8 9">
    <name type="scientific">Exophiala sideris</name>
    <dbReference type="NCBI Taxonomy" id="1016849"/>
    <lineage>
        <taxon>Eukaryota</taxon>
        <taxon>Fungi</taxon>
        <taxon>Dikarya</taxon>
        <taxon>Ascomycota</taxon>
        <taxon>Pezizomycotina</taxon>
        <taxon>Eurotiomycetes</taxon>
        <taxon>Chaetothyriomycetidae</taxon>
        <taxon>Chaetothyriales</taxon>
        <taxon>Herpotrichiellaceae</taxon>
        <taxon>Exophiala</taxon>
    </lineage>
</organism>
<feature type="region of interest" description="Disordered" evidence="5">
    <location>
        <begin position="1"/>
        <end position="28"/>
    </location>
</feature>
<gene>
    <name evidence="8" type="ORF">PV11_06548</name>
</gene>
<evidence type="ECO:0000256" key="6">
    <source>
        <dbReference type="SAM" id="Phobius"/>
    </source>
</evidence>
<keyword evidence="3 6" id="KW-1133">Transmembrane helix</keyword>
<feature type="region of interest" description="Disordered" evidence="5">
    <location>
        <begin position="537"/>
        <end position="570"/>
    </location>
</feature>
<keyword evidence="4 6" id="KW-0472">Membrane</keyword>
<feature type="domain" description="Major facilitator superfamily (MFS) profile" evidence="7">
    <location>
        <begin position="43"/>
        <end position="531"/>
    </location>
</feature>
<evidence type="ECO:0000256" key="5">
    <source>
        <dbReference type="SAM" id="MobiDB-lite"/>
    </source>
</evidence>
<evidence type="ECO:0000259" key="7">
    <source>
        <dbReference type="PROSITE" id="PS50850"/>
    </source>
</evidence>
<dbReference type="FunFam" id="1.20.1250.20:FF:000196">
    <property type="entry name" value="MFS toxin efflux pump (AflT)"/>
    <property type="match status" value="1"/>
</dbReference>
<feature type="transmembrane region" description="Helical" evidence="6">
    <location>
        <begin position="167"/>
        <end position="188"/>
    </location>
</feature>
<dbReference type="PANTHER" id="PTHR23501">
    <property type="entry name" value="MAJOR FACILITATOR SUPERFAMILY"/>
    <property type="match status" value="1"/>
</dbReference>
<dbReference type="InterPro" id="IPR020846">
    <property type="entry name" value="MFS_dom"/>
</dbReference>
<feature type="transmembrane region" description="Helical" evidence="6">
    <location>
        <begin position="371"/>
        <end position="389"/>
    </location>
</feature>
<proteinExistence type="predicted"/>
<dbReference type="AlphaFoldDB" id="A0A0D1VS73"/>